<dbReference type="PANTHER" id="PTHR37809">
    <property type="entry name" value="RIBOSOMAL PROTEIN S12 METHYLTHIOTRANSFERASE ACCESSORY FACTOR YCAO"/>
    <property type="match status" value="1"/>
</dbReference>
<dbReference type="EMBL" id="LGKP01000007">
    <property type="protein sequence ID" value="KPL91167.1"/>
    <property type="molecule type" value="Genomic_DNA"/>
</dbReference>
<proteinExistence type="predicted"/>
<dbReference type="InterPro" id="IPR003776">
    <property type="entry name" value="YcaO-like_dom"/>
</dbReference>
<dbReference type="Gene3D" id="3.30.40.250">
    <property type="match status" value="1"/>
</dbReference>
<dbReference type="PROSITE" id="PS51664">
    <property type="entry name" value="YCAO"/>
    <property type="match status" value="1"/>
</dbReference>
<evidence type="ECO:0000313" key="3">
    <source>
        <dbReference type="Proteomes" id="UP000050277"/>
    </source>
</evidence>
<organism evidence="2 3">
    <name type="scientific">Herpetosiphon geysericola</name>
    <dbReference type="NCBI Taxonomy" id="70996"/>
    <lineage>
        <taxon>Bacteria</taxon>
        <taxon>Bacillati</taxon>
        <taxon>Chloroflexota</taxon>
        <taxon>Chloroflexia</taxon>
        <taxon>Herpetosiphonales</taxon>
        <taxon>Herpetosiphonaceae</taxon>
        <taxon>Herpetosiphon</taxon>
    </lineage>
</organism>
<evidence type="ECO:0000259" key="1">
    <source>
        <dbReference type="PROSITE" id="PS51664"/>
    </source>
</evidence>
<protein>
    <recommendedName>
        <fullName evidence="1">YcaO domain-containing protein</fullName>
    </recommendedName>
</protein>
<reference evidence="2 3" key="1">
    <citation type="submission" date="2015-07" db="EMBL/GenBank/DDBJ databases">
        <title>Whole genome sequence of Herpetosiphon geysericola DSM 7119.</title>
        <authorList>
            <person name="Hemp J."/>
            <person name="Ward L.M."/>
            <person name="Pace L.A."/>
            <person name="Fischer W.W."/>
        </authorList>
    </citation>
    <scope>NUCLEOTIDE SEQUENCE [LARGE SCALE GENOMIC DNA]</scope>
    <source>
        <strain evidence="2 3">DSM 7119</strain>
    </source>
</reference>
<dbReference type="PANTHER" id="PTHR37809:SF1">
    <property type="entry name" value="RIBOSOMAL PROTEIN S12 METHYLTHIOTRANSFERASE ACCESSORY FACTOR YCAO"/>
    <property type="match status" value="1"/>
</dbReference>
<accession>A0A0P6YCP3</accession>
<dbReference type="STRING" id="70996.SE18_03210"/>
<dbReference type="Gene3D" id="3.30.1330.230">
    <property type="match status" value="1"/>
</dbReference>
<dbReference type="Pfam" id="PF02624">
    <property type="entry name" value="YcaO"/>
    <property type="match status" value="1"/>
</dbReference>
<gene>
    <name evidence="2" type="ORF">SE18_03210</name>
</gene>
<dbReference type="RefSeq" id="WP_054532980.1">
    <property type="nucleotide sequence ID" value="NZ_LGKP01000007.1"/>
</dbReference>
<dbReference type="AlphaFoldDB" id="A0A0P6YCP3"/>
<keyword evidence="3" id="KW-1185">Reference proteome</keyword>
<sequence length="437" mass="48426">MSKTFLSIDDILIRVAPLVNPRTGILGTATELPRTPGNPAIPVFNTNVHCAELAMSEPPAGTGVFLEREWAKAKSYCEALERYCNVKHAHQNFEVATRQELGIEAVDLELFPRCSDAEYRNPANPTTPPSNRERMRWVEGYSLISGQPMYVPAIAVYVGMQPEYVGETFTTSISTGTALAASYEQAIVTGIGEAIERDALSIAWWQKLALPQVDLSDVQDPAFQERLSRVQAANIQSYFFDATTDLGVATMYAVQVAPHGRLRTMVMSATRTNPAALPSKVLDESAASRIGIEHSLSQPLPFNPKDYRSFIRLSDGAAYYADAATAPAFDFLFEQTSWRSLDQLPRLDHPDPAVEAKRLIDIFRRAGLELIVVDLTLPALREVGLYTVKVIAPQLMPFSCNYNARFLATPRLYSVPERMGYPVLAEADLNHWPQPFA</sequence>
<dbReference type="Gene3D" id="3.30.160.660">
    <property type="match status" value="1"/>
</dbReference>
<dbReference type="NCBIfam" id="TIGR03604">
    <property type="entry name" value="TOMM_cyclo_SagD"/>
    <property type="match status" value="1"/>
</dbReference>
<feature type="domain" description="YcaO" evidence="1">
    <location>
        <begin position="61"/>
        <end position="437"/>
    </location>
</feature>
<evidence type="ECO:0000313" key="2">
    <source>
        <dbReference type="EMBL" id="KPL91167.1"/>
    </source>
</evidence>
<dbReference type="InterPro" id="IPR027624">
    <property type="entry name" value="TOMM_cyclo_SagD"/>
</dbReference>
<dbReference type="Proteomes" id="UP000050277">
    <property type="component" value="Unassembled WGS sequence"/>
</dbReference>
<name>A0A0P6YCP3_9CHLR</name>
<dbReference type="OrthoDB" id="2379922at2"/>
<comment type="caution">
    <text evidence="2">The sequence shown here is derived from an EMBL/GenBank/DDBJ whole genome shotgun (WGS) entry which is preliminary data.</text>
</comment>